<name>A0ABW0I042_9BACL</name>
<accession>A0ABW0I042</accession>
<evidence type="ECO:0000259" key="3">
    <source>
        <dbReference type="Pfam" id="PF02449"/>
    </source>
</evidence>
<keyword evidence="5" id="KW-1185">Reference proteome</keyword>
<comment type="caution">
    <text evidence="4">The sequence shown here is derived from an EMBL/GenBank/DDBJ whole genome shotgun (WGS) entry which is preliminary data.</text>
</comment>
<organism evidence="4 5">
    <name type="scientific">Cohnella soli</name>
    <dbReference type="NCBI Taxonomy" id="425005"/>
    <lineage>
        <taxon>Bacteria</taxon>
        <taxon>Bacillati</taxon>
        <taxon>Bacillota</taxon>
        <taxon>Bacilli</taxon>
        <taxon>Bacillales</taxon>
        <taxon>Paenibacillaceae</taxon>
        <taxon>Cohnella</taxon>
    </lineage>
</organism>
<protein>
    <submittedName>
        <fullName evidence="4">Beta-galactosidase</fullName>
        <ecNumber evidence="4">3.2.1.23</ecNumber>
    </submittedName>
</protein>
<evidence type="ECO:0000256" key="2">
    <source>
        <dbReference type="ARBA" id="ARBA00023295"/>
    </source>
</evidence>
<keyword evidence="2 4" id="KW-0326">Glycosidase</keyword>
<dbReference type="Pfam" id="PF02449">
    <property type="entry name" value="Glyco_hydro_42"/>
    <property type="match status" value="1"/>
</dbReference>
<dbReference type="Gene3D" id="3.20.20.80">
    <property type="entry name" value="Glycosidases"/>
    <property type="match status" value="1"/>
</dbReference>
<dbReference type="EC" id="3.2.1.23" evidence="4"/>
<gene>
    <name evidence="4" type="ORF">ACFPOF_22270</name>
</gene>
<evidence type="ECO:0000256" key="1">
    <source>
        <dbReference type="ARBA" id="ARBA00022801"/>
    </source>
</evidence>
<dbReference type="Proteomes" id="UP001596113">
    <property type="component" value="Unassembled WGS sequence"/>
</dbReference>
<evidence type="ECO:0000313" key="4">
    <source>
        <dbReference type="EMBL" id="MFC5405477.1"/>
    </source>
</evidence>
<evidence type="ECO:0000313" key="5">
    <source>
        <dbReference type="Proteomes" id="UP001596113"/>
    </source>
</evidence>
<proteinExistence type="predicted"/>
<reference evidence="5" key="1">
    <citation type="journal article" date="2019" name="Int. J. Syst. Evol. Microbiol.">
        <title>The Global Catalogue of Microorganisms (GCM) 10K type strain sequencing project: providing services to taxonomists for standard genome sequencing and annotation.</title>
        <authorList>
            <consortium name="The Broad Institute Genomics Platform"/>
            <consortium name="The Broad Institute Genome Sequencing Center for Infectious Disease"/>
            <person name="Wu L."/>
            <person name="Ma J."/>
        </authorList>
    </citation>
    <scope>NUCLEOTIDE SEQUENCE [LARGE SCALE GENOMIC DNA]</scope>
    <source>
        <strain evidence="5">CGMCC 1.18575</strain>
    </source>
</reference>
<dbReference type="EMBL" id="JBHSMI010000029">
    <property type="protein sequence ID" value="MFC5405477.1"/>
    <property type="molecule type" value="Genomic_DNA"/>
</dbReference>
<dbReference type="SUPFAM" id="SSF51445">
    <property type="entry name" value="(Trans)glycosidases"/>
    <property type="match status" value="1"/>
</dbReference>
<dbReference type="RefSeq" id="WP_378136741.1">
    <property type="nucleotide sequence ID" value="NZ_JBHSMI010000029.1"/>
</dbReference>
<dbReference type="InterPro" id="IPR013529">
    <property type="entry name" value="Glyco_hydro_42_N"/>
</dbReference>
<keyword evidence="1 4" id="KW-0378">Hydrolase</keyword>
<dbReference type="GO" id="GO:0004565">
    <property type="term" value="F:beta-galactosidase activity"/>
    <property type="evidence" value="ECO:0007669"/>
    <property type="project" value="UniProtKB-EC"/>
</dbReference>
<feature type="domain" description="Glycoside hydrolase family 42 N-terminal" evidence="3">
    <location>
        <begin position="154"/>
        <end position="274"/>
    </location>
</feature>
<sequence length="387" mass="44310">MTLPISFWVSPPKDQVSIARFEEIRNAGFTHINDFNDWQGDVGSVRLSMDYSFQCGLKYMVNDTRVTNLQDFSLLADYIREFSDHPAYLGHYLCDEPGVSQFDRLGHIAAAYYALLPGGMAYINLYPTYASFQQLGATYPEYLKQFCDKVPQSILSYDHYPLKISTQADEAVITADYFNNLRLVRSKALEIGLPFWVFIQTLAIASSLRDPNAEEMLWQVNMSLAYGAKGLQYFTYWTPPDAHSESFGEAMIDREGRRTRRYEEVRQINLQLKELGNVFMACKSIDVLHFEGEAPAGTWYDRSPFEEMEGGAVVIGGLEDPAGHVKWFIVNASFRDETILRLKADERRPFHLFIWRQGIRQPLPLKEDGAWISITLSPGEGQLLEWL</sequence>
<dbReference type="InterPro" id="IPR017853">
    <property type="entry name" value="GH"/>
</dbReference>